<evidence type="ECO:0000313" key="3">
    <source>
        <dbReference type="Proteomes" id="UP001151760"/>
    </source>
</evidence>
<dbReference type="Proteomes" id="UP001151760">
    <property type="component" value="Unassembled WGS sequence"/>
</dbReference>
<dbReference type="EMBL" id="BQNB010016965">
    <property type="protein sequence ID" value="GJT57831.1"/>
    <property type="molecule type" value="Genomic_DNA"/>
</dbReference>
<feature type="region of interest" description="Disordered" evidence="1">
    <location>
        <begin position="18"/>
        <end position="43"/>
    </location>
</feature>
<protein>
    <submittedName>
        <fullName evidence="2">Uncharacterized protein</fullName>
    </submittedName>
</protein>
<feature type="region of interest" description="Disordered" evidence="1">
    <location>
        <begin position="107"/>
        <end position="129"/>
    </location>
</feature>
<sequence length="499" mass="54169">MMQRLAFFEEEKRNIASQKRATQATSFNKLSTGRSSVSTTTTPYVSAASTPTGANAAYDDENRVQWADFYNIHYVEDSIIVCPHSLLRIHKDHPKDQILGDPKSAIQTRGKIQKASSAQQALEEDKSSKLSKIPTDMSMGRLLGSHKWTRTKKLRSLEATTPIESNKPLVKDEDGEDVDVHAYISMIGSLMYLTASRPDIMFDVCACARFQVTLKASHLNAVKMIFRSEYGGGQACLDKKSIIEYVAAANYYGQANLVLPRIKVGAARQKFVLLVIVTTVDECSKCLWEAGSKICREINIRVKIINEYLVRVNQTANKPTSWCLYDDGDDEDGGGDVAAGWGGDVVVVVVAETAGGGKARGGECGSGLGRSEEEEHIWCSAENPPEKFSGGGVVAMAGIRRRGWFPAAGNPGEGERDNERFYTSVGNPVKEILLKLNLPDHRILKDGGEDTGESVISTALGAAATGTIATVIVGGLKYSSNKGWNKVSQSSLFGRLQGC</sequence>
<evidence type="ECO:0000313" key="2">
    <source>
        <dbReference type="EMBL" id="GJT57831.1"/>
    </source>
</evidence>
<gene>
    <name evidence="2" type="ORF">Tco_0992885</name>
</gene>
<accession>A0ABQ5F3D1</accession>
<keyword evidence="3" id="KW-1185">Reference proteome</keyword>
<reference evidence="2" key="2">
    <citation type="submission" date="2022-01" db="EMBL/GenBank/DDBJ databases">
        <authorList>
            <person name="Yamashiro T."/>
            <person name="Shiraishi A."/>
            <person name="Satake H."/>
            <person name="Nakayama K."/>
        </authorList>
    </citation>
    <scope>NUCLEOTIDE SEQUENCE</scope>
</reference>
<organism evidence="2 3">
    <name type="scientific">Tanacetum coccineum</name>
    <dbReference type="NCBI Taxonomy" id="301880"/>
    <lineage>
        <taxon>Eukaryota</taxon>
        <taxon>Viridiplantae</taxon>
        <taxon>Streptophyta</taxon>
        <taxon>Embryophyta</taxon>
        <taxon>Tracheophyta</taxon>
        <taxon>Spermatophyta</taxon>
        <taxon>Magnoliopsida</taxon>
        <taxon>eudicotyledons</taxon>
        <taxon>Gunneridae</taxon>
        <taxon>Pentapetalae</taxon>
        <taxon>asterids</taxon>
        <taxon>campanulids</taxon>
        <taxon>Asterales</taxon>
        <taxon>Asteraceae</taxon>
        <taxon>Asteroideae</taxon>
        <taxon>Anthemideae</taxon>
        <taxon>Anthemidinae</taxon>
        <taxon>Tanacetum</taxon>
    </lineage>
</organism>
<feature type="compositionally biased region" description="Polar residues" evidence="1">
    <location>
        <begin position="18"/>
        <end position="30"/>
    </location>
</feature>
<comment type="caution">
    <text evidence="2">The sequence shown here is derived from an EMBL/GenBank/DDBJ whole genome shotgun (WGS) entry which is preliminary data.</text>
</comment>
<name>A0ABQ5F3D1_9ASTR</name>
<dbReference type="PANTHER" id="PTHR11439:SF509">
    <property type="entry name" value="RNA-DIRECTED DNA POLYMERASE"/>
    <property type="match status" value="1"/>
</dbReference>
<dbReference type="PANTHER" id="PTHR11439">
    <property type="entry name" value="GAG-POL-RELATED RETROTRANSPOSON"/>
    <property type="match status" value="1"/>
</dbReference>
<reference evidence="2" key="1">
    <citation type="journal article" date="2022" name="Int. J. Mol. Sci.">
        <title>Draft Genome of Tanacetum Coccineum: Genomic Comparison of Closely Related Tanacetum-Family Plants.</title>
        <authorList>
            <person name="Yamashiro T."/>
            <person name="Shiraishi A."/>
            <person name="Nakayama K."/>
            <person name="Satake H."/>
        </authorList>
    </citation>
    <scope>NUCLEOTIDE SEQUENCE</scope>
</reference>
<feature type="compositionally biased region" description="Low complexity" evidence="1">
    <location>
        <begin position="31"/>
        <end position="43"/>
    </location>
</feature>
<proteinExistence type="predicted"/>
<evidence type="ECO:0000256" key="1">
    <source>
        <dbReference type="SAM" id="MobiDB-lite"/>
    </source>
</evidence>